<evidence type="ECO:0000313" key="2">
    <source>
        <dbReference type="Proteomes" id="UP000003250"/>
    </source>
</evidence>
<dbReference type="EMBL" id="AHAM01000096">
    <property type="protein sequence ID" value="EHK56922.1"/>
    <property type="molecule type" value="Genomic_DNA"/>
</dbReference>
<accession>H0HQV8</accession>
<sequence>MSIKQFIGGRTIYGADGEHWTPYLTQFRIGRLHLHIFHRGDADPDAHDHPWDFWTFPLVSYVEEVWDAERREKSYRRVERFRLHARNAEFTHRVIGRAAKVVSPADSELLGEWATEPGKIITIVWKGPDRRKWGFWKDRGSWCWTPWRTYAFGGGKHTGCENEGEAAE</sequence>
<proteinExistence type="predicted"/>
<dbReference type="RefSeq" id="WP_008836168.1">
    <property type="nucleotide sequence ID" value="NZ_AHAM01000096.1"/>
</dbReference>
<dbReference type="OrthoDB" id="950196at2"/>
<dbReference type="Proteomes" id="UP000003250">
    <property type="component" value="Unassembled WGS sequence"/>
</dbReference>
<protein>
    <submittedName>
        <fullName evidence="1">Uncharacterized protein</fullName>
    </submittedName>
</protein>
<gene>
    <name evidence="1" type="ORF">MAXJ12_12692</name>
</gene>
<reference evidence="1 2" key="1">
    <citation type="journal article" date="2012" name="J. Bacteriol.">
        <title>Draft Genome Sequence of Mesorhizobium alhagi CCNWXJ12-2T, a Novel Salt-Resistant Species Isolated from the Desert of Northwestern China.</title>
        <authorList>
            <person name="Zhou M."/>
            <person name="Chen W."/>
            <person name="Chen H."/>
            <person name="Wei G."/>
        </authorList>
    </citation>
    <scope>NUCLEOTIDE SEQUENCE [LARGE SCALE GENOMIC DNA]</scope>
    <source>
        <strain evidence="1 2">CCNWXJ12-2</strain>
    </source>
</reference>
<name>H0HQV8_9HYPH</name>
<evidence type="ECO:0000313" key="1">
    <source>
        <dbReference type="EMBL" id="EHK56922.1"/>
    </source>
</evidence>
<organism evidence="1 2">
    <name type="scientific">Mesorhizobium alhagi CCNWXJ12-2</name>
    <dbReference type="NCBI Taxonomy" id="1107882"/>
    <lineage>
        <taxon>Bacteria</taxon>
        <taxon>Pseudomonadati</taxon>
        <taxon>Pseudomonadota</taxon>
        <taxon>Alphaproteobacteria</taxon>
        <taxon>Hyphomicrobiales</taxon>
        <taxon>Phyllobacteriaceae</taxon>
        <taxon>Allomesorhizobium</taxon>
    </lineage>
</organism>
<dbReference type="PATRIC" id="fig|1107882.3.peg.2486"/>
<dbReference type="AlphaFoldDB" id="H0HQV8"/>
<keyword evidence="2" id="KW-1185">Reference proteome</keyword>